<proteinExistence type="predicted"/>
<name>A0A8J6T850_9DELT</name>
<feature type="transmembrane region" description="Helical" evidence="1">
    <location>
        <begin position="16"/>
        <end position="36"/>
    </location>
</feature>
<feature type="transmembrane region" description="Helical" evidence="1">
    <location>
        <begin position="42"/>
        <end position="64"/>
    </location>
</feature>
<sequence length="178" mass="19900">MSNEKDFAEGILKTSVSYMVLSAAIGIIIGLIMLLYPGGTMVLMEAAFIIFQLLLTIFIGYYALTEAFYYFKTDRILGGALYALIGILAIIFIWLFNVSLVYFIIALFLVLTGISDIVGGMKLPRGKNFLIFLGIVNILIAVIILINPVVLPLLIAWYVLFWGISRLFLSFELKKLLK</sequence>
<feature type="transmembrane region" description="Helical" evidence="1">
    <location>
        <begin position="155"/>
        <end position="173"/>
    </location>
</feature>
<evidence type="ECO:0008006" key="4">
    <source>
        <dbReference type="Google" id="ProtNLM"/>
    </source>
</evidence>
<dbReference type="EMBL" id="JACNJD010000248">
    <property type="protein sequence ID" value="MBC8177984.1"/>
    <property type="molecule type" value="Genomic_DNA"/>
</dbReference>
<keyword evidence="1" id="KW-0812">Transmembrane</keyword>
<feature type="transmembrane region" description="Helical" evidence="1">
    <location>
        <begin position="76"/>
        <end position="94"/>
    </location>
</feature>
<protein>
    <recommendedName>
        <fullName evidence="4">HdeD family acid-resistance protein</fullName>
    </recommendedName>
</protein>
<comment type="caution">
    <text evidence="2">The sequence shown here is derived from an EMBL/GenBank/DDBJ whole genome shotgun (WGS) entry which is preliminary data.</text>
</comment>
<organism evidence="2 3">
    <name type="scientific">Candidatus Desulfacyla euxinica</name>
    <dbReference type="NCBI Taxonomy" id="2841693"/>
    <lineage>
        <taxon>Bacteria</taxon>
        <taxon>Deltaproteobacteria</taxon>
        <taxon>Candidatus Desulfacyla</taxon>
    </lineage>
</organism>
<keyword evidence="1" id="KW-1133">Transmembrane helix</keyword>
<evidence type="ECO:0000256" key="1">
    <source>
        <dbReference type="SAM" id="Phobius"/>
    </source>
</evidence>
<keyword evidence="1" id="KW-0472">Membrane</keyword>
<dbReference type="Proteomes" id="UP000650524">
    <property type="component" value="Unassembled WGS sequence"/>
</dbReference>
<dbReference type="AlphaFoldDB" id="A0A8J6T850"/>
<feature type="transmembrane region" description="Helical" evidence="1">
    <location>
        <begin position="130"/>
        <end position="149"/>
    </location>
</feature>
<gene>
    <name evidence="2" type="ORF">H8E19_11320</name>
</gene>
<evidence type="ECO:0000313" key="2">
    <source>
        <dbReference type="EMBL" id="MBC8177984.1"/>
    </source>
</evidence>
<evidence type="ECO:0000313" key="3">
    <source>
        <dbReference type="Proteomes" id="UP000650524"/>
    </source>
</evidence>
<feature type="transmembrane region" description="Helical" evidence="1">
    <location>
        <begin position="100"/>
        <end position="118"/>
    </location>
</feature>
<accession>A0A8J6T850</accession>
<reference evidence="2 3" key="1">
    <citation type="submission" date="2020-08" db="EMBL/GenBank/DDBJ databases">
        <title>Bridging the membrane lipid divide: bacteria of the FCB group superphylum have the potential to synthesize archaeal ether lipids.</title>
        <authorList>
            <person name="Villanueva L."/>
            <person name="Von Meijenfeldt F.A.B."/>
            <person name="Westbye A.B."/>
            <person name="Yadav S."/>
            <person name="Hopmans E.C."/>
            <person name="Dutilh B.E."/>
            <person name="Sinninghe Damste J.S."/>
        </authorList>
    </citation>
    <scope>NUCLEOTIDE SEQUENCE [LARGE SCALE GENOMIC DNA]</scope>
    <source>
        <strain evidence="2">NIOZ-UU27</strain>
    </source>
</reference>